<dbReference type="InterPro" id="IPR002464">
    <property type="entry name" value="DNA/RNA_helicase_DEAH_CS"/>
</dbReference>
<dbReference type="SMART" id="SM00490">
    <property type="entry name" value="HELICc"/>
    <property type="match status" value="1"/>
</dbReference>
<feature type="compositionally biased region" description="Acidic residues" evidence="8">
    <location>
        <begin position="646"/>
        <end position="662"/>
    </location>
</feature>
<evidence type="ECO:0000256" key="5">
    <source>
        <dbReference type="ARBA" id="ARBA00022806"/>
    </source>
</evidence>
<dbReference type="Pfam" id="PF21010">
    <property type="entry name" value="HA2_C"/>
    <property type="match status" value="1"/>
</dbReference>
<keyword evidence="5" id="KW-0347">Helicase</keyword>
<dbReference type="AlphaFoldDB" id="A0A8H3FHN2"/>
<feature type="region of interest" description="Disordered" evidence="8">
    <location>
        <begin position="200"/>
        <end position="254"/>
    </location>
</feature>
<feature type="domain" description="Helicase ATP-binding" evidence="9">
    <location>
        <begin position="368"/>
        <end position="544"/>
    </location>
</feature>
<evidence type="ECO:0000259" key="10">
    <source>
        <dbReference type="PROSITE" id="PS51194"/>
    </source>
</evidence>
<dbReference type="PANTHER" id="PTHR18934">
    <property type="entry name" value="ATP-DEPENDENT RNA HELICASE"/>
    <property type="match status" value="1"/>
</dbReference>
<dbReference type="PROSITE" id="PS51192">
    <property type="entry name" value="HELICASE_ATP_BIND_1"/>
    <property type="match status" value="1"/>
</dbReference>
<keyword evidence="6" id="KW-0067">ATP-binding</keyword>
<dbReference type="SUPFAM" id="SSF52540">
    <property type="entry name" value="P-loop containing nucleoside triphosphate hydrolases"/>
    <property type="match status" value="1"/>
</dbReference>
<dbReference type="CDD" id="cd17982">
    <property type="entry name" value="DEXHc_DHX37"/>
    <property type="match status" value="1"/>
</dbReference>
<dbReference type="InterPro" id="IPR011545">
    <property type="entry name" value="DEAD/DEAH_box_helicase_dom"/>
</dbReference>
<evidence type="ECO:0000256" key="3">
    <source>
        <dbReference type="ARBA" id="ARBA00022741"/>
    </source>
</evidence>
<dbReference type="GO" id="GO:0003724">
    <property type="term" value="F:RNA helicase activity"/>
    <property type="evidence" value="ECO:0007669"/>
    <property type="project" value="UniProtKB-EC"/>
</dbReference>
<dbReference type="PROSITE" id="PS00690">
    <property type="entry name" value="DEAH_ATP_HELICASE"/>
    <property type="match status" value="1"/>
</dbReference>
<comment type="caution">
    <text evidence="11">The sequence shown here is derived from an EMBL/GenBank/DDBJ whole genome shotgun (WGS) entry which is preliminary data.</text>
</comment>
<feature type="region of interest" description="Disordered" evidence="8">
    <location>
        <begin position="1"/>
        <end position="64"/>
    </location>
</feature>
<gene>
    <name evidence="11" type="ORF">GOMPHAMPRED_003868</name>
</gene>
<dbReference type="EMBL" id="CAJPDQ010000023">
    <property type="protein sequence ID" value="CAF9925362.1"/>
    <property type="molecule type" value="Genomic_DNA"/>
</dbReference>
<dbReference type="GO" id="GO:1990904">
    <property type="term" value="C:ribonucleoprotein complex"/>
    <property type="evidence" value="ECO:0007669"/>
    <property type="project" value="UniProtKB-ARBA"/>
</dbReference>
<dbReference type="InterPro" id="IPR014001">
    <property type="entry name" value="Helicase_ATP-bd"/>
</dbReference>
<evidence type="ECO:0000313" key="11">
    <source>
        <dbReference type="EMBL" id="CAF9925362.1"/>
    </source>
</evidence>
<dbReference type="GO" id="GO:0003723">
    <property type="term" value="F:RNA binding"/>
    <property type="evidence" value="ECO:0007669"/>
    <property type="project" value="TreeGrafter"/>
</dbReference>
<dbReference type="GO" id="GO:0005524">
    <property type="term" value="F:ATP binding"/>
    <property type="evidence" value="ECO:0007669"/>
    <property type="project" value="UniProtKB-KW"/>
</dbReference>
<evidence type="ECO:0000256" key="6">
    <source>
        <dbReference type="ARBA" id="ARBA00022840"/>
    </source>
</evidence>
<evidence type="ECO:0000313" key="12">
    <source>
        <dbReference type="Proteomes" id="UP000664169"/>
    </source>
</evidence>
<feature type="region of interest" description="Disordered" evidence="8">
    <location>
        <begin position="305"/>
        <end position="326"/>
    </location>
</feature>
<dbReference type="GO" id="GO:0005730">
    <property type="term" value="C:nucleolus"/>
    <property type="evidence" value="ECO:0007669"/>
    <property type="project" value="TreeGrafter"/>
</dbReference>
<feature type="region of interest" description="Disordered" evidence="8">
    <location>
        <begin position="642"/>
        <end position="662"/>
    </location>
</feature>
<evidence type="ECO:0000256" key="4">
    <source>
        <dbReference type="ARBA" id="ARBA00022801"/>
    </source>
</evidence>
<dbReference type="InterPro" id="IPR001650">
    <property type="entry name" value="Helicase_C-like"/>
</dbReference>
<feature type="compositionally biased region" description="Basic and acidic residues" evidence="8">
    <location>
        <begin position="312"/>
        <end position="323"/>
    </location>
</feature>
<dbReference type="GO" id="GO:0000462">
    <property type="term" value="P:maturation of SSU-rRNA from tricistronic rRNA transcript (SSU-rRNA, 5.8S rRNA, LSU-rRNA)"/>
    <property type="evidence" value="ECO:0007669"/>
    <property type="project" value="TreeGrafter"/>
</dbReference>
<feature type="compositionally biased region" description="Acidic residues" evidence="8">
    <location>
        <begin position="218"/>
        <end position="237"/>
    </location>
</feature>
<evidence type="ECO:0000259" key="9">
    <source>
        <dbReference type="PROSITE" id="PS51192"/>
    </source>
</evidence>
<dbReference type="Pfam" id="PF00271">
    <property type="entry name" value="Helicase_C"/>
    <property type="match status" value="1"/>
</dbReference>
<evidence type="ECO:0000256" key="2">
    <source>
        <dbReference type="ARBA" id="ARBA00012552"/>
    </source>
</evidence>
<dbReference type="GO" id="GO:0016787">
    <property type="term" value="F:hydrolase activity"/>
    <property type="evidence" value="ECO:0007669"/>
    <property type="project" value="UniProtKB-KW"/>
</dbReference>
<feature type="domain" description="Helicase C-terminal" evidence="10">
    <location>
        <begin position="567"/>
        <end position="801"/>
    </location>
</feature>
<dbReference type="Proteomes" id="UP000664169">
    <property type="component" value="Unassembled WGS sequence"/>
</dbReference>
<dbReference type="InterPro" id="IPR007502">
    <property type="entry name" value="Helicase-assoc_dom"/>
</dbReference>
<dbReference type="SMART" id="SM00487">
    <property type="entry name" value="DEXDc"/>
    <property type="match status" value="1"/>
</dbReference>
<dbReference type="Gene3D" id="1.20.120.1080">
    <property type="match status" value="1"/>
</dbReference>
<comment type="similarity">
    <text evidence="1">Belongs to the DEAD box helicase family. DEAH subfamily.</text>
</comment>
<keyword evidence="3" id="KW-0547">Nucleotide-binding</keyword>
<sequence length="1180" mass="131289">MVAQFKPRERKHRKRARIEQRRQSDSIVAEDGPAESNSHAQLHEDLRKTLSQPGMSGKKKKRLDKYIENKLRKEENLKLLKKLAQRKVDTSLFQSSKDLGKQTISKRDALGRALRLERAGIETEEDRDLLYKQPSDPISVEKPIPMIGEFMAPAPEEKTPLSTHSAVGLSFGGGLKRPLDADEHGVPIIKKRQRLNKVTVQPSPIDQLSWDGFGSESWSDDDDPMSEEATSDLESTEDSASVGSSGDIDDSDDDLSYPIFAAPAVSGQTKVRIKPRAHSDFKTWATEQMNKARDFTPTTTSIAQVETQSNRSKLEKLRPREEDPLPTELQVSLQIRPRQVYSVQVNRSDTVQESRMKLPIVAEEQKIMEAIHNNSVVIVCGATGSGKTTQVPQFLYEAGYGDSKGPTPGLIGVTQPRRVAAVTMAKRVGEELESRSKSAYQIRFDSNVEPQTAIKFMTDGILIREISQDFALSKYSAIVIDEAHERSVNTDILIGMISRIVDLRDKLSQTNPDVKSLKMIIMSATLMTGSFLDNPKLFPQGTPPLVQSEGRQYPVTMHFSRRTRQDYVQEAFQKIVKGHRKLPPGGMLVFLTGQNEINDLAKKLRGALAQVSAFGTGARVRINAREAPLESDDLDLVETLAQGQDVSDESSGDEDEDKEFDVNEESVPSLKALILPLYSQLPTKEQLRVFETVPENTRLIVLATNVAETSITIPGIRYVFDSGRSKERKYNNVTGIQTFEIGWISKASAIQRAGRAGRTEPGHCYRLYSSAMYERDFAEHTEPEILHTPIESVVLQLKSMDLHNTINFPFPTAPERDNLERAEKLLSYLGALDRNGSVTALGRDLSMYPVSPRFAKILAIGHQHDSIYHVTAMVAALAVPELFIPQARLNQIGQEESLQEEDLAGETQTKAYNKAQGILSAHDSTSDGLKLVTALCAYMWAKDHDVFCAQMFLYSKAMKEAQRLYTQLLNIISLNLPGSVDPHKIKLQPPTKLQIATLKQTLAAGFLDQVAIRSDLAPTPPSMPRKPSRPTDVPYLTLFPTHAGRVEDVLEQVVFIHPSSILAHTKSAKTMPQYLIYSHIQRGTTATIAGSKLPKIWMHPLTAVTGVQLAALARNTPLLEYGKPIGKIESMNERGDERVVWCVPSLVGERGGGRIWPLPTVKTMQRKDGKGIWNVEKILS</sequence>
<evidence type="ECO:0000256" key="7">
    <source>
        <dbReference type="ARBA" id="ARBA00047984"/>
    </source>
</evidence>
<dbReference type="SMART" id="SM00847">
    <property type="entry name" value="HA2"/>
    <property type="match status" value="1"/>
</dbReference>
<proteinExistence type="inferred from homology"/>
<keyword evidence="12" id="KW-1185">Reference proteome</keyword>
<comment type="catalytic activity">
    <reaction evidence="7">
        <text>ATP + H2O = ADP + phosphate + H(+)</text>
        <dbReference type="Rhea" id="RHEA:13065"/>
        <dbReference type="ChEBI" id="CHEBI:15377"/>
        <dbReference type="ChEBI" id="CHEBI:15378"/>
        <dbReference type="ChEBI" id="CHEBI:30616"/>
        <dbReference type="ChEBI" id="CHEBI:43474"/>
        <dbReference type="ChEBI" id="CHEBI:456216"/>
        <dbReference type="EC" id="3.6.4.13"/>
    </reaction>
</comment>
<dbReference type="PROSITE" id="PS51194">
    <property type="entry name" value="HELICASE_CTER"/>
    <property type="match status" value="1"/>
</dbReference>
<dbReference type="EC" id="3.6.4.13" evidence="2"/>
<dbReference type="Pfam" id="PF04408">
    <property type="entry name" value="WHD_HA2"/>
    <property type="match status" value="1"/>
</dbReference>
<reference evidence="11" key="1">
    <citation type="submission" date="2021-03" db="EMBL/GenBank/DDBJ databases">
        <authorList>
            <person name="Tagirdzhanova G."/>
        </authorList>
    </citation>
    <scope>NUCLEOTIDE SEQUENCE</scope>
</reference>
<evidence type="ECO:0000256" key="8">
    <source>
        <dbReference type="SAM" id="MobiDB-lite"/>
    </source>
</evidence>
<dbReference type="FunFam" id="3.40.50.300:FF:000637">
    <property type="entry name" value="ATP-dependent RNA helicase DHX37/DHR1"/>
    <property type="match status" value="1"/>
</dbReference>
<protein>
    <recommendedName>
        <fullName evidence="2">RNA helicase</fullName>
        <ecNumber evidence="2">3.6.4.13</ecNumber>
    </recommendedName>
</protein>
<organism evidence="11 12">
    <name type="scientific">Gomphillus americanus</name>
    <dbReference type="NCBI Taxonomy" id="1940652"/>
    <lineage>
        <taxon>Eukaryota</taxon>
        <taxon>Fungi</taxon>
        <taxon>Dikarya</taxon>
        <taxon>Ascomycota</taxon>
        <taxon>Pezizomycotina</taxon>
        <taxon>Lecanoromycetes</taxon>
        <taxon>OSLEUM clade</taxon>
        <taxon>Ostropomycetidae</taxon>
        <taxon>Ostropales</taxon>
        <taxon>Graphidaceae</taxon>
        <taxon>Gomphilloideae</taxon>
        <taxon>Gomphillus</taxon>
    </lineage>
</organism>
<dbReference type="InterPro" id="IPR011709">
    <property type="entry name" value="DEAD-box_helicase_OB_fold"/>
</dbReference>
<dbReference type="Gene3D" id="3.40.50.300">
    <property type="entry name" value="P-loop containing nucleotide triphosphate hydrolases"/>
    <property type="match status" value="2"/>
</dbReference>
<dbReference type="InterPro" id="IPR027417">
    <property type="entry name" value="P-loop_NTPase"/>
</dbReference>
<dbReference type="CDD" id="cd18791">
    <property type="entry name" value="SF2_C_RHA"/>
    <property type="match status" value="1"/>
</dbReference>
<dbReference type="Pfam" id="PF07717">
    <property type="entry name" value="OB_NTP_bind"/>
    <property type="match status" value="1"/>
</dbReference>
<dbReference type="InterPro" id="IPR048333">
    <property type="entry name" value="HA2_WH"/>
</dbReference>
<dbReference type="PANTHER" id="PTHR18934:SF99">
    <property type="entry name" value="ATP-DEPENDENT RNA HELICASE DHX37-RELATED"/>
    <property type="match status" value="1"/>
</dbReference>
<dbReference type="OrthoDB" id="10253254at2759"/>
<name>A0A8H3FHN2_9LECA</name>
<accession>A0A8H3FHN2</accession>
<keyword evidence="4" id="KW-0378">Hydrolase</keyword>
<evidence type="ECO:0000256" key="1">
    <source>
        <dbReference type="ARBA" id="ARBA00008792"/>
    </source>
</evidence>
<dbReference type="Pfam" id="PF00270">
    <property type="entry name" value="DEAD"/>
    <property type="match status" value="1"/>
</dbReference>